<protein>
    <submittedName>
        <fullName evidence="2">Uncharacterized protein</fullName>
    </submittedName>
</protein>
<reference evidence="2 3" key="1">
    <citation type="submission" date="2018-03" db="EMBL/GenBank/DDBJ databases">
        <title>Genomic Encyclopedia of Archaeal and Bacterial Type Strains, Phase II (KMG-II): from individual species to whole genera.</title>
        <authorList>
            <person name="Goeker M."/>
        </authorList>
    </citation>
    <scope>NUCLEOTIDE SEQUENCE [LARGE SCALE GENOMIC DNA]</scope>
    <source>
        <strain evidence="2 3">DSM 43146</strain>
    </source>
</reference>
<feature type="chain" id="PRO_5015598141" evidence="1">
    <location>
        <begin position="33"/>
        <end position="132"/>
    </location>
</feature>
<evidence type="ECO:0000313" key="2">
    <source>
        <dbReference type="EMBL" id="PRX22716.1"/>
    </source>
</evidence>
<name>A0A2T0KH06_9ACTN</name>
<proteinExistence type="predicted"/>
<keyword evidence="3" id="KW-1185">Reference proteome</keyword>
<feature type="signal peptide" evidence="1">
    <location>
        <begin position="1"/>
        <end position="32"/>
    </location>
</feature>
<dbReference type="AlphaFoldDB" id="A0A2T0KH06"/>
<dbReference type="EMBL" id="PVMZ01000004">
    <property type="protein sequence ID" value="PRX22716.1"/>
    <property type="molecule type" value="Genomic_DNA"/>
</dbReference>
<comment type="caution">
    <text evidence="2">The sequence shown here is derived from an EMBL/GenBank/DDBJ whole genome shotgun (WGS) entry which is preliminary data.</text>
</comment>
<sequence>MLKDKRRIGRSFGLLAALALFAGLLPGGAAQAAEGGTRSSSALASASCVVAVSSCSSPAVAAGSDGVVEFEAYIQNIVACTVNVRDMTLNPTKQIFSTGFAKYYRGRITGLTNTYRVELRFCLSPGSYARIW</sequence>
<gene>
    <name evidence="2" type="ORF">CLV67_104244</name>
</gene>
<evidence type="ECO:0000313" key="3">
    <source>
        <dbReference type="Proteomes" id="UP000239415"/>
    </source>
</evidence>
<accession>A0A2T0KH06</accession>
<evidence type="ECO:0000256" key="1">
    <source>
        <dbReference type="SAM" id="SignalP"/>
    </source>
</evidence>
<keyword evidence="1" id="KW-0732">Signal</keyword>
<organism evidence="2 3">
    <name type="scientific">Actinoplanes italicus</name>
    <dbReference type="NCBI Taxonomy" id="113567"/>
    <lineage>
        <taxon>Bacteria</taxon>
        <taxon>Bacillati</taxon>
        <taxon>Actinomycetota</taxon>
        <taxon>Actinomycetes</taxon>
        <taxon>Micromonosporales</taxon>
        <taxon>Micromonosporaceae</taxon>
        <taxon>Actinoplanes</taxon>
    </lineage>
</organism>
<dbReference type="Proteomes" id="UP000239415">
    <property type="component" value="Unassembled WGS sequence"/>
</dbReference>